<evidence type="ECO:0000313" key="2">
    <source>
        <dbReference type="Proteomes" id="UP000270190"/>
    </source>
</evidence>
<dbReference type="AlphaFoldDB" id="A0A2X0Q502"/>
<gene>
    <name evidence="1" type="ORF">BTBSAS_90064</name>
</gene>
<dbReference type="RefSeq" id="WP_176718564.1">
    <property type="nucleotide sequence ID" value="NZ_CBCPJR010000004.1"/>
</dbReference>
<reference evidence="2" key="1">
    <citation type="submission" date="2018-04" db="EMBL/GenBank/DDBJ databases">
        <authorList>
            <person name="Illikoud N."/>
        </authorList>
    </citation>
    <scope>NUCLEOTIDE SEQUENCE [LARGE SCALE GENOMIC DNA]</scope>
</reference>
<evidence type="ECO:0000313" key="1">
    <source>
        <dbReference type="EMBL" id="SPP30850.1"/>
    </source>
</evidence>
<proteinExistence type="predicted"/>
<dbReference type="EMBL" id="OUNC01000083">
    <property type="protein sequence ID" value="SPP30850.1"/>
    <property type="molecule type" value="Genomic_DNA"/>
</dbReference>
<name>A0A2X0Q502_BROTH</name>
<accession>A0A2X0Q502</accession>
<protein>
    <submittedName>
        <fullName evidence="1">Uncharacterized protein</fullName>
    </submittedName>
</protein>
<dbReference type="Proteomes" id="UP000270190">
    <property type="component" value="Unassembled WGS sequence"/>
</dbReference>
<organism evidence="1 2">
    <name type="scientific">Brochothrix thermosphacta</name>
    <name type="common">Microbacterium thermosphactum</name>
    <dbReference type="NCBI Taxonomy" id="2756"/>
    <lineage>
        <taxon>Bacteria</taxon>
        <taxon>Bacillati</taxon>
        <taxon>Bacillota</taxon>
        <taxon>Bacilli</taxon>
        <taxon>Bacillales</taxon>
        <taxon>Listeriaceae</taxon>
        <taxon>Brochothrix</taxon>
    </lineage>
</organism>
<sequence>MNEWFFGVIGVTEENMNNFHGRMNNRYYYRVCINLHTDKEDVVFLKLSFNMNLIEHQNSKTSRFTD</sequence>